<protein>
    <submittedName>
        <fullName evidence="1">Uncharacterized protein</fullName>
    </submittedName>
</protein>
<sequence>MAAMCQAIEPDQMTRRQAFKRLMPSLRVLRERGCSWEQIAKLLAKCQITLKANTVRSYYADMSKESADE</sequence>
<dbReference type="EMBL" id="CP014844">
    <property type="protein sequence ID" value="AMR77972.1"/>
    <property type="molecule type" value="Genomic_DNA"/>
</dbReference>
<accession>A0A142JIR0</accession>
<proteinExistence type="predicted"/>
<evidence type="ECO:0000313" key="1">
    <source>
        <dbReference type="EMBL" id="AMR77972.1"/>
    </source>
</evidence>
<dbReference type="STRING" id="1796606.A2G96_09590"/>
<keyword evidence="2" id="KW-1185">Reference proteome</keyword>
<dbReference type="KEGG" id="cnan:A2G96_09590"/>
<evidence type="ECO:0000313" key="2">
    <source>
        <dbReference type="Proteomes" id="UP000075238"/>
    </source>
</evidence>
<reference evidence="1 2" key="1">
    <citation type="submission" date="2016-03" db="EMBL/GenBank/DDBJ databases">
        <title>Complete genome sequence of a novel chlorpyrifos degrading bacterium, Cupriavidus nantongensis sp. X1.</title>
        <authorList>
            <person name="Fang L."/>
        </authorList>
    </citation>
    <scope>NUCLEOTIDE SEQUENCE [LARGE SCALE GENOMIC DNA]</scope>
    <source>
        <strain evidence="1 2">X1</strain>
    </source>
</reference>
<dbReference type="AlphaFoldDB" id="A0A142JIR0"/>
<gene>
    <name evidence="1" type="ORF">A2G96_09590</name>
</gene>
<name>A0A142JIR0_9BURK</name>
<dbReference type="Proteomes" id="UP000075238">
    <property type="component" value="Chromosome 1"/>
</dbReference>
<organism evidence="1 2">
    <name type="scientific">Cupriavidus nantongensis</name>
    <dbReference type="NCBI Taxonomy" id="1796606"/>
    <lineage>
        <taxon>Bacteria</taxon>
        <taxon>Pseudomonadati</taxon>
        <taxon>Pseudomonadota</taxon>
        <taxon>Betaproteobacteria</taxon>
        <taxon>Burkholderiales</taxon>
        <taxon>Burkholderiaceae</taxon>
        <taxon>Cupriavidus</taxon>
    </lineage>
</organism>